<sequence>MPPKRGKSGKSDHSTNKKQKTNIDYTKLAAEIIWLQSGNINIPTSNNSTIIQADVHADAGTDHTRIIPTSPLSQNIDPAVNTVPTPIPSLAASEVRSRTSQIQENPPCTVASEDSADHNPSCSTSKEFNIQTVVETLFQVSRQSTIICQVKIHLEFKFLMASHWEPLFLSKN</sequence>
<accession>A0A6J8B491</accession>
<gene>
    <name evidence="2" type="ORF">MCOR_14476</name>
</gene>
<evidence type="ECO:0000313" key="3">
    <source>
        <dbReference type="Proteomes" id="UP000507470"/>
    </source>
</evidence>
<organism evidence="2 3">
    <name type="scientific">Mytilus coruscus</name>
    <name type="common">Sea mussel</name>
    <dbReference type="NCBI Taxonomy" id="42192"/>
    <lineage>
        <taxon>Eukaryota</taxon>
        <taxon>Metazoa</taxon>
        <taxon>Spiralia</taxon>
        <taxon>Lophotrochozoa</taxon>
        <taxon>Mollusca</taxon>
        <taxon>Bivalvia</taxon>
        <taxon>Autobranchia</taxon>
        <taxon>Pteriomorphia</taxon>
        <taxon>Mytilida</taxon>
        <taxon>Mytiloidea</taxon>
        <taxon>Mytilidae</taxon>
        <taxon>Mytilinae</taxon>
        <taxon>Mytilus</taxon>
    </lineage>
</organism>
<reference evidence="2 3" key="1">
    <citation type="submission" date="2020-06" db="EMBL/GenBank/DDBJ databases">
        <authorList>
            <person name="Li R."/>
            <person name="Bekaert M."/>
        </authorList>
    </citation>
    <scope>NUCLEOTIDE SEQUENCE [LARGE SCALE GENOMIC DNA]</scope>
    <source>
        <strain evidence="3">wild</strain>
    </source>
</reference>
<protein>
    <submittedName>
        <fullName evidence="2">Uncharacterized protein</fullName>
    </submittedName>
</protein>
<evidence type="ECO:0000256" key="1">
    <source>
        <dbReference type="SAM" id="MobiDB-lite"/>
    </source>
</evidence>
<feature type="region of interest" description="Disordered" evidence="1">
    <location>
        <begin position="1"/>
        <end position="22"/>
    </location>
</feature>
<keyword evidence="3" id="KW-1185">Reference proteome</keyword>
<dbReference type="EMBL" id="CACVKT020002531">
    <property type="protein sequence ID" value="CAC5378261.1"/>
    <property type="molecule type" value="Genomic_DNA"/>
</dbReference>
<dbReference type="AlphaFoldDB" id="A0A6J8B491"/>
<proteinExistence type="predicted"/>
<evidence type="ECO:0000313" key="2">
    <source>
        <dbReference type="EMBL" id="CAC5378261.1"/>
    </source>
</evidence>
<dbReference type="Proteomes" id="UP000507470">
    <property type="component" value="Unassembled WGS sequence"/>
</dbReference>
<name>A0A6J8B491_MYTCO</name>